<dbReference type="EMBL" id="JAIMJA010000010">
    <property type="protein sequence ID" value="MCE2595442.1"/>
    <property type="molecule type" value="Genomic_DNA"/>
</dbReference>
<keyword evidence="2" id="KW-0732">Signal</keyword>
<dbReference type="RefSeq" id="WP_233052922.1">
    <property type="nucleotide sequence ID" value="NZ_JAIMJA010000010.1"/>
</dbReference>
<accession>A0ABS8WAX2</accession>
<evidence type="ECO:0000256" key="2">
    <source>
        <dbReference type="SAM" id="SignalP"/>
    </source>
</evidence>
<feature type="signal peptide" evidence="2">
    <location>
        <begin position="1"/>
        <end position="20"/>
    </location>
</feature>
<evidence type="ECO:0000313" key="3">
    <source>
        <dbReference type="EMBL" id="MCE2595442.1"/>
    </source>
</evidence>
<evidence type="ECO:0000313" key="4">
    <source>
        <dbReference type="Proteomes" id="UP001201273"/>
    </source>
</evidence>
<evidence type="ECO:0008006" key="5">
    <source>
        <dbReference type="Google" id="ProtNLM"/>
    </source>
</evidence>
<feature type="chain" id="PRO_5046194956" description="Zinc-regulated TonB-dependent outer membrane receptor" evidence="2">
    <location>
        <begin position="21"/>
        <end position="401"/>
    </location>
</feature>
<name>A0ABS8WAX2_9GAMM</name>
<feature type="compositionally biased region" description="Basic and acidic residues" evidence="1">
    <location>
        <begin position="218"/>
        <end position="247"/>
    </location>
</feature>
<dbReference type="InterPro" id="IPR023614">
    <property type="entry name" value="Porin_dom_sf"/>
</dbReference>
<dbReference type="Proteomes" id="UP001201273">
    <property type="component" value="Unassembled WGS sequence"/>
</dbReference>
<reference evidence="3 4" key="1">
    <citation type="journal article" date="2022" name="Environ. Microbiol. Rep.">
        <title>Eco-phylogenetic analyses reveal divergent evolution of vitamin B12 metabolism in the marine bacterial family 'Psychromonadaceae'.</title>
        <authorList>
            <person name="Jin X."/>
            <person name="Yang Y."/>
            <person name="Cao H."/>
            <person name="Gao B."/>
            <person name="Zhao Z."/>
        </authorList>
    </citation>
    <scope>NUCLEOTIDE SEQUENCE [LARGE SCALE GENOMIC DNA]</scope>
    <source>
        <strain evidence="3 4">MKS20</strain>
    </source>
</reference>
<comment type="caution">
    <text evidence="3">The sequence shown here is derived from an EMBL/GenBank/DDBJ whole genome shotgun (WGS) entry which is preliminary data.</text>
</comment>
<keyword evidence="4" id="KW-1185">Reference proteome</keyword>
<proteinExistence type="predicted"/>
<feature type="region of interest" description="Disordered" evidence="1">
    <location>
        <begin position="218"/>
        <end position="249"/>
    </location>
</feature>
<dbReference type="Gene3D" id="2.40.160.10">
    <property type="entry name" value="Porin"/>
    <property type="match status" value="1"/>
</dbReference>
<gene>
    <name evidence="3" type="ORF">K6Y31_11500</name>
</gene>
<evidence type="ECO:0000256" key="1">
    <source>
        <dbReference type="SAM" id="MobiDB-lite"/>
    </source>
</evidence>
<dbReference type="SUPFAM" id="SSF56935">
    <property type="entry name" value="Porins"/>
    <property type="match status" value="1"/>
</dbReference>
<organism evidence="3 4">
    <name type="scientific">Motilimonas cestriensis</name>
    <dbReference type="NCBI Taxonomy" id="2742685"/>
    <lineage>
        <taxon>Bacteria</taxon>
        <taxon>Pseudomonadati</taxon>
        <taxon>Pseudomonadota</taxon>
        <taxon>Gammaproteobacteria</taxon>
        <taxon>Alteromonadales</taxon>
        <taxon>Alteromonadales genera incertae sedis</taxon>
        <taxon>Motilimonas</taxon>
    </lineage>
</organism>
<protein>
    <recommendedName>
        <fullName evidence="5">Zinc-regulated TonB-dependent outer membrane receptor</fullName>
    </recommendedName>
</protein>
<sequence length="401" mass="44429">MKVKWLINAVVMGCSGSVFANTGPIISGPDVSVVLDGFYQDGQRAFSNRDEGFGLGHTELGLTGSVDDKFRGVLTGIFESHHGSTEIELEEAFIETLALPAGLKIKAGRFLSEFGYLNSKHTHEDAFTERPGVYRALLGSHYFDDGIQVSALLPTEFYLAVSAEAFSGKKMDAGFDDPATVGVVAGKIETGSDIGDSNSWMLGLSVLRNGNGHMQFGEHAHDHSEHEHEHEHGGHDHSSHDHGEHNHGPAYTGRMLYGADLTWKWAPQGNYKYQNLRFTAEYLYLDDLYDERFSSLDGAPSSLSGFYGAFVYQFNPNWSVSSRYSQFDHMSNHDVHGHGDHAHGHFLDEQLKEIDFAIAWHSSHFGVVRAQVSQQDYLDKRDNIVSLQYIMTFGAHGAHAF</sequence>